<reference evidence="2 3" key="1">
    <citation type="submission" date="2022-07" db="EMBL/GenBank/DDBJ databases">
        <title>Methylomonas rivi sp. nov., Methylomonas rosea sp. nov., Methylomonas aureus sp. nov. and Methylomonas subterranea sp. nov., four novel methanotrophs isolated from a freshwater creek and the deep terrestrial subsurface.</title>
        <authorList>
            <person name="Abin C."/>
            <person name="Sankaranarayanan K."/>
            <person name="Garner C."/>
            <person name="Sindelar R."/>
            <person name="Kotary K."/>
            <person name="Garner R."/>
            <person name="Barclay S."/>
            <person name="Lawson P."/>
            <person name="Krumholz L."/>
        </authorList>
    </citation>
    <scope>NUCLEOTIDE SEQUENCE [LARGE SCALE GENOMIC DNA]</scope>
    <source>
        <strain evidence="2 3">SURF-2</strain>
    </source>
</reference>
<evidence type="ECO:0000313" key="3">
    <source>
        <dbReference type="Proteomes" id="UP001524499"/>
    </source>
</evidence>
<feature type="domain" description="Polysaccharide pyruvyl transferase" evidence="1">
    <location>
        <begin position="14"/>
        <end position="308"/>
    </location>
</feature>
<sequence>MKKIGILTFHFAENYGAVFQAYGLVTCLRNIGVEAEIINYHPDYVEGGGGFKLPTSKKNIRANLVITYQKLTKLYSLLRNNHGLKEKFAAFRRQYLHVSNNSYKSLAELRNAAPAYDVYVCGSDQIWNPSEQFGVDPAYFLSFGDKQKKRVSYAASFGRDTLDEGCHQEIGGLLKAFDALSVREQTGVELAHKLSGREVYWMPDPTILLTDYTPIVHAPGRQKPYMFSYVLRSGEGITEIQAHIAEKLSLDILVPHNPMRRWKVIGETIYPSPEEWLGYIKHADFVVTNSFHGTVFSVLFNKPFITIGLGGSKSGLNARAKALLKRVGLEQRLLTDLTLANAETLLKEQIDWDAVNQKLADWRKEALDFINREIVND</sequence>
<comment type="caution">
    <text evidence="2">The sequence shown here is derived from an EMBL/GenBank/DDBJ whole genome shotgun (WGS) entry which is preliminary data.</text>
</comment>
<keyword evidence="2" id="KW-0808">Transferase</keyword>
<dbReference type="GO" id="GO:0016740">
    <property type="term" value="F:transferase activity"/>
    <property type="evidence" value="ECO:0007669"/>
    <property type="project" value="UniProtKB-KW"/>
</dbReference>
<evidence type="ECO:0000313" key="2">
    <source>
        <dbReference type="EMBL" id="MCQ8105930.1"/>
    </source>
</evidence>
<dbReference type="Pfam" id="PF04230">
    <property type="entry name" value="PS_pyruv_trans"/>
    <property type="match status" value="1"/>
</dbReference>
<name>A0ABT1TKE5_9GAMM</name>
<evidence type="ECO:0000259" key="1">
    <source>
        <dbReference type="Pfam" id="PF04230"/>
    </source>
</evidence>
<organism evidence="2 3">
    <name type="scientific">Methylomonas subterranea</name>
    <dbReference type="NCBI Taxonomy" id="2952225"/>
    <lineage>
        <taxon>Bacteria</taxon>
        <taxon>Pseudomonadati</taxon>
        <taxon>Pseudomonadota</taxon>
        <taxon>Gammaproteobacteria</taxon>
        <taxon>Methylococcales</taxon>
        <taxon>Methylococcaceae</taxon>
        <taxon>Methylomonas</taxon>
    </lineage>
</organism>
<protein>
    <submittedName>
        <fullName evidence="2">Polysaccharide pyruvyl transferase family protein</fullName>
    </submittedName>
</protein>
<accession>A0ABT1TKE5</accession>
<dbReference type="Proteomes" id="UP001524499">
    <property type="component" value="Unassembled WGS sequence"/>
</dbReference>
<keyword evidence="3" id="KW-1185">Reference proteome</keyword>
<dbReference type="EMBL" id="JANIBJ010000041">
    <property type="protein sequence ID" value="MCQ8105930.1"/>
    <property type="molecule type" value="Genomic_DNA"/>
</dbReference>
<dbReference type="RefSeq" id="WP_256603964.1">
    <property type="nucleotide sequence ID" value="NZ_JANIBJ010000041.1"/>
</dbReference>
<proteinExistence type="predicted"/>
<gene>
    <name evidence="2" type="ORF">NP590_17615</name>
</gene>
<dbReference type="InterPro" id="IPR007345">
    <property type="entry name" value="Polysacch_pyruvyl_Trfase"/>
</dbReference>